<dbReference type="InterPro" id="IPR036390">
    <property type="entry name" value="WH_DNA-bd_sf"/>
</dbReference>
<dbReference type="Gene3D" id="1.10.10.10">
    <property type="entry name" value="Winged helix-like DNA-binding domain superfamily/Winged helix DNA-binding domain"/>
    <property type="match status" value="1"/>
</dbReference>
<name>A0A9X2G8J6_9ACTN</name>
<feature type="compositionally biased region" description="Basic and acidic residues" evidence="1">
    <location>
        <begin position="265"/>
        <end position="281"/>
    </location>
</feature>
<reference evidence="2" key="1">
    <citation type="submission" date="2022-06" db="EMBL/GenBank/DDBJ databases">
        <title>Sequencing the genomes of 1000 actinobacteria strains.</title>
        <authorList>
            <person name="Klenk H.-P."/>
        </authorList>
    </citation>
    <scope>NUCLEOTIDE SEQUENCE</scope>
    <source>
        <strain evidence="2">DSM 46694</strain>
    </source>
</reference>
<feature type="region of interest" description="Disordered" evidence="1">
    <location>
        <begin position="408"/>
        <end position="428"/>
    </location>
</feature>
<comment type="caution">
    <text evidence="2">The sequence shown here is derived from an EMBL/GenBank/DDBJ whole genome shotgun (WGS) entry which is preliminary data.</text>
</comment>
<evidence type="ECO:0000256" key="1">
    <source>
        <dbReference type="SAM" id="MobiDB-lite"/>
    </source>
</evidence>
<protein>
    <submittedName>
        <fullName evidence="2">Uncharacterized protein</fullName>
    </submittedName>
</protein>
<evidence type="ECO:0000313" key="3">
    <source>
        <dbReference type="Proteomes" id="UP001139648"/>
    </source>
</evidence>
<dbReference type="Proteomes" id="UP001139648">
    <property type="component" value="Unassembled WGS sequence"/>
</dbReference>
<dbReference type="RefSeq" id="WP_253739385.1">
    <property type="nucleotide sequence ID" value="NZ_BAABKA010000098.1"/>
</dbReference>
<feature type="region of interest" description="Disordered" evidence="1">
    <location>
        <begin position="204"/>
        <end position="295"/>
    </location>
</feature>
<gene>
    <name evidence="2" type="ORF">HD597_000042</name>
</gene>
<dbReference type="EMBL" id="JAMZEB010000001">
    <property type="protein sequence ID" value="MCP2353022.1"/>
    <property type="molecule type" value="Genomic_DNA"/>
</dbReference>
<keyword evidence="3" id="KW-1185">Reference proteome</keyword>
<organism evidence="2 3">
    <name type="scientific">Nonomuraea thailandensis</name>
    <dbReference type="NCBI Taxonomy" id="1188745"/>
    <lineage>
        <taxon>Bacteria</taxon>
        <taxon>Bacillati</taxon>
        <taxon>Actinomycetota</taxon>
        <taxon>Actinomycetes</taxon>
        <taxon>Streptosporangiales</taxon>
        <taxon>Streptosporangiaceae</taxon>
        <taxon>Nonomuraea</taxon>
    </lineage>
</organism>
<dbReference type="AlphaFoldDB" id="A0A9X2G8J6"/>
<sequence>MTGSSPAVCRPLDELPDGTVKIPLNLPHGAVWPVVAQIAALSQRRAGCTASITFLADRLGMHPSTIYEALKAADEWIITDASARITRRYLAPIPDDGAWARISYRAAAGVGCYSVDGQWTPRRNRSALLQLYCRLRRDEAVGRVRSQSELAADCQVTDRTVRAMLAVLEGDGWISGHRAGRMIAYRTHDAPLHVVQANLASGKDAPAEPVDLAGQDPAVKRPRNLSRNDLGKPVESISETDPVQKRDDQAGGEKRDCSPLAVGEVQHRSDDAASALPRERQTSNISRPVSPPRGGALSVMTAIPLSWQLRMSDQDRERVEAAVYREMRRGRTAEQMSARVRRRLTAWYGVLPRRAVAAALTVVERGYRCPRPECEDHLLPSGHPCSACQEIGAQANRHRREGLDAGERTATGARRTVTDPCVTPPDRRPRVDLQRRHVQKANRVDADGPDGPAARARALLLATCPRTAATMRAAAARKGQILPEPV</sequence>
<feature type="compositionally biased region" description="Basic and acidic residues" evidence="1">
    <location>
        <begin position="242"/>
        <end position="257"/>
    </location>
</feature>
<evidence type="ECO:0000313" key="2">
    <source>
        <dbReference type="EMBL" id="MCP2353022.1"/>
    </source>
</evidence>
<dbReference type="InterPro" id="IPR036388">
    <property type="entry name" value="WH-like_DNA-bd_sf"/>
</dbReference>
<proteinExistence type="predicted"/>
<dbReference type="SUPFAM" id="SSF46785">
    <property type="entry name" value="Winged helix' DNA-binding domain"/>
    <property type="match status" value="1"/>
</dbReference>
<accession>A0A9X2G8J6</accession>